<sequence>MAYGVTPAGFVRKRLPEILGELEAAMVAAFGPGVVQTAQSPLGQLNGLVADLSSKVWEVGEDAYQSFDVDQAEGPRLDMLAKLRRLARPDGGEADPDFRLRISNQGQTDISTTRVLARLLALDGVSWSSVRINAGDSANALGVPPHSVAYAVVGGDDVEVGTVVYQETVGGITLHGNTEVEIVADGFCQLVRFIRPVDVPITVEIDVRRLPDSCNCAPPSVGTIAATVAAAFATSCGYRNGDTVTAKRVRAEAARVQGIEVDAVRIARGPALTVEEEVHTTLFERPLILLPNIAVRYVD</sequence>
<dbReference type="AlphaFoldDB" id="A0AAU7JN08"/>
<accession>A0AAU7JN08</accession>
<evidence type="ECO:0000313" key="1">
    <source>
        <dbReference type="EMBL" id="XBO41628.1"/>
    </source>
</evidence>
<gene>
    <name evidence="1" type="ORF">ABEG18_12980</name>
</gene>
<reference evidence="1" key="1">
    <citation type="submission" date="2024-05" db="EMBL/GenBank/DDBJ databases">
        <authorList>
            <person name="Kim S."/>
            <person name="Heo J."/>
            <person name="Choi H."/>
            <person name="Choi Y."/>
            <person name="Kwon S.-W."/>
            <person name="Kim Y."/>
        </authorList>
    </citation>
    <scope>NUCLEOTIDE SEQUENCE</scope>
    <source>
        <strain evidence="1">KACC 23698</strain>
    </source>
</reference>
<evidence type="ECO:0008006" key="2">
    <source>
        <dbReference type="Google" id="ProtNLM"/>
    </source>
</evidence>
<protein>
    <recommendedName>
        <fullName evidence="2">Baseplate protein J-like domain-containing protein</fullName>
    </recommendedName>
</protein>
<organism evidence="1">
    <name type="scientific">Alsobacter sp. KACC 23698</name>
    <dbReference type="NCBI Taxonomy" id="3149229"/>
    <lineage>
        <taxon>Bacteria</taxon>
        <taxon>Pseudomonadati</taxon>
        <taxon>Pseudomonadota</taxon>
        <taxon>Alphaproteobacteria</taxon>
        <taxon>Hyphomicrobiales</taxon>
        <taxon>Alsobacteraceae</taxon>
        <taxon>Alsobacter</taxon>
    </lineage>
</organism>
<dbReference type="RefSeq" id="WP_406858482.1">
    <property type="nucleotide sequence ID" value="NZ_CP157484.1"/>
</dbReference>
<dbReference type="EMBL" id="CP157484">
    <property type="protein sequence ID" value="XBO41628.1"/>
    <property type="molecule type" value="Genomic_DNA"/>
</dbReference>
<proteinExistence type="predicted"/>
<name>A0AAU7JN08_9HYPH</name>